<dbReference type="Gene3D" id="1.10.3730.20">
    <property type="match status" value="2"/>
</dbReference>
<dbReference type="KEGG" id="xfs:D934_13635"/>
<dbReference type="SUPFAM" id="SSF103481">
    <property type="entry name" value="Multidrug resistance efflux transporter EmrE"/>
    <property type="match status" value="2"/>
</dbReference>
<keyword evidence="4 5" id="KW-0472">Membrane</keyword>
<dbReference type="InterPro" id="IPR000620">
    <property type="entry name" value="EamA_dom"/>
</dbReference>
<organism evidence="7 8">
    <name type="scientific">Xylella fastidiosa subsp. sandyi Ann-1</name>
    <dbReference type="NCBI Taxonomy" id="155920"/>
    <lineage>
        <taxon>Bacteria</taxon>
        <taxon>Pseudomonadati</taxon>
        <taxon>Pseudomonadota</taxon>
        <taxon>Gammaproteobacteria</taxon>
        <taxon>Lysobacterales</taxon>
        <taxon>Lysobacteraceae</taxon>
        <taxon>Xylella</taxon>
    </lineage>
</organism>
<dbReference type="Pfam" id="PF00892">
    <property type="entry name" value="EamA"/>
    <property type="match status" value="2"/>
</dbReference>
<feature type="transmembrane region" description="Helical" evidence="5">
    <location>
        <begin position="263"/>
        <end position="279"/>
    </location>
</feature>
<dbReference type="InterPro" id="IPR037185">
    <property type="entry name" value="EmrE-like"/>
</dbReference>
<evidence type="ECO:0000313" key="7">
    <source>
        <dbReference type="EMBL" id="AIC10876.1"/>
    </source>
</evidence>
<dbReference type="PANTHER" id="PTHR22911">
    <property type="entry name" value="ACYL-MALONYL CONDENSING ENZYME-RELATED"/>
    <property type="match status" value="1"/>
</dbReference>
<sequence length="311" mass="34446">MVTQGQLPLRAAMLMLFSTLSFGMMAITIRYASTQIPTTEIAFFRNAFGLLVLLPLILGPGKPLPRTQHGPRYIARSMLGLISMLCNFWAISHLPLTQAITLSYSTPLFATILASLWLHEVVRLRRLLAILAGFAGILVLLQPWSGTFSPALLVALAAALLNAVITIQMKQLSHLDPPDTVVFYTYAFWVPLSLLLALWQWHWPEGVEWVWLIATGIFGTIGQLLWIRALRLGEVSTLQPIGFMQLPLVTLLGWWLFGEHLDRYTALGASIIIGANVYITHREAVLARRTAAETIQKGVQSNGINRAQGPS</sequence>
<feature type="transmembrane region" description="Helical" evidence="5">
    <location>
        <begin position="12"/>
        <end position="31"/>
    </location>
</feature>
<feature type="transmembrane region" description="Helical" evidence="5">
    <location>
        <begin position="73"/>
        <end position="92"/>
    </location>
</feature>
<evidence type="ECO:0000256" key="5">
    <source>
        <dbReference type="SAM" id="Phobius"/>
    </source>
</evidence>
<feature type="transmembrane region" description="Helical" evidence="5">
    <location>
        <begin position="98"/>
        <end position="118"/>
    </location>
</feature>
<protein>
    <submittedName>
        <fullName evidence="7">Membrane protein</fullName>
    </submittedName>
</protein>
<feature type="transmembrane region" description="Helical" evidence="5">
    <location>
        <begin position="151"/>
        <end position="169"/>
    </location>
</feature>
<keyword evidence="3 5" id="KW-1133">Transmembrane helix</keyword>
<feature type="transmembrane region" description="Helical" evidence="5">
    <location>
        <begin position="43"/>
        <end position="61"/>
    </location>
</feature>
<feature type="transmembrane region" description="Helical" evidence="5">
    <location>
        <begin position="238"/>
        <end position="257"/>
    </location>
</feature>
<evidence type="ECO:0000256" key="1">
    <source>
        <dbReference type="ARBA" id="ARBA00004141"/>
    </source>
</evidence>
<evidence type="ECO:0000259" key="6">
    <source>
        <dbReference type="Pfam" id="PF00892"/>
    </source>
</evidence>
<keyword evidence="2 5" id="KW-0812">Transmembrane</keyword>
<dbReference type="PATRIC" id="fig|155920.8.peg.3231"/>
<evidence type="ECO:0000256" key="4">
    <source>
        <dbReference type="ARBA" id="ARBA00023136"/>
    </source>
</evidence>
<dbReference type="RefSeq" id="WP_020851255.1">
    <property type="nucleotide sequence ID" value="NZ_CP006696.1"/>
</dbReference>
<feature type="transmembrane region" description="Helical" evidence="5">
    <location>
        <begin position="181"/>
        <end position="203"/>
    </location>
</feature>
<accession>A0A060HBY7</accession>
<dbReference type="AlphaFoldDB" id="A0A060HBY7"/>
<comment type="subcellular location">
    <subcellularLocation>
        <location evidence="1">Membrane</location>
        <topology evidence="1">Multi-pass membrane protein</topology>
    </subcellularLocation>
</comment>
<evidence type="ECO:0000313" key="8">
    <source>
        <dbReference type="Proteomes" id="UP000027215"/>
    </source>
</evidence>
<dbReference type="HOGENOM" id="CLU_032828_0_0_6"/>
<feature type="domain" description="EamA" evidence="6">
    <location>
        <begin position="11"/>
        <end position="141"/>
    </location>
</feature>
<dbReference type="Proteomes" id="UP000027215">
    <property type="component" value="Chromosome"/>
</dbReference>
<dbReference type="EMBL" id="CP006696">
    <property type="protein sequence ID" value="AIC10876.1"/>
    <property type="molecule type" value="Genomic_DNA"/>
</dbReference>
<dbReference type="GO" id="GO:0016020">
    <property type="term" value="C:membrane"/>
    <property type="evidence" value="ECO:0007669"/>
    <property type="project" value="UniProtKB-SubCell"/>
</dbReference>
<reference evidence="7 8" key="1">
    <citation type="submission" date="2013-08" db="EMBL/GenBank/DDBJ databases">
        <authorList>
            <person name="Stouthamer R."/>
            <person name="Nunney L."/>
        </authorList>
    </citation>
    <scope>NUCLEOTIDE SEQUENCE [LARGE SCALE GENOMIC DNA]</scope>
    <source>
        <strain evidence="8">ann-1</strain>
    </source>
</reference>
<feature type="domain" description="EamA" evidence="6">
    <location>
        <begin position="151"/>
        <end position="276"/>
    </location>
</feature>
<gene>
    <name evidence="7" type="ORF">D934_13635</name>
</gene>
<name>A0A060HBY7_XYLFS</name>
<dbReference type="PANTHER" id="PTHR22911:SF6">
    <property type="entry name" value="SOLUTE CARRIER FAMILY 35 MEMBER G1"/>
    <property type="match status" value="1"/>
</dbReference>
<feature type="transmembrane region" description="Helical" evidence="5">
    <location>
        <begin position="209"/>
        <end position="226"/>
    </location>
</feature>
<proteinExistence type="predicted"/>
<evidence type="ECO:0000256" key="2">
    <source>
        <dbReference type="ARBA" id="ARBA00022692"/>
    </source>
</evidence>
<feature type="transmembrane region" description="Helical" evidence="5">
    <location>
        <begin position="127"/>
        <end position="145"/>
    </location>
</feature>
<evidence type="ECO:0000256" key="3">
    <source>
        <dbReference type="ARBA" id="ARBA00022989"/>
    </source>
</evidence>